<keyword evidence="9" id="KW-1185">Reference proteome</keyword>
<dbReference type="InterPro" id="IPR017853">
    <property type="entry name" value="GH"/>
</dbReference>
<comment type="caution">
    <text evidence="8">The sequence shown here is derived from an EMBL/GenBank/DDBJ whole genome shotgun (WGS) entry which is preliminary data.</text>
</comment>
<dbReference type="OrthoDB" id="5795902at2759"/>
<comment type="similarity">
    <text evidence="2">Belongs to the glycosyl hydrolase 27 family.</text>
</comment>
<evidence type="ECO:0000256" key="4">
    <source>
        <dbReference type="ARBA" id="ARBA00022729"/>
    </source>
</evidence>
<dbReference type="Proteomes" id="UP000605846">
    <property type="component" value="Unassembled WGS sequence"/>
</dbReference>
<dbReference type="PANTHER" id="PTHR11452:SF33">
    <property type="entry name" value="ALPHA-GALACTOSIDASE 2"/>
    <property type="match status" value="1"/>
</dbReference>
<evidence type="ECO:0000256" key="5">
    <source>
        <dbReference type="ARBA" id="ARBA00022801"/>
    </source>
</evidence>
<keyword evidence="5" id="KW-0378">Hydrolase</keyword>
<evidence type="ECO:0000256" key="3">
    <source>
        <dbReference type="ARBA" id="ARBA00012755"/>
    </source>
</evidence>
<evidence type="ECO:0000313" key="8">
    <source>
        <dbReference type="EMBL" id="KAF7727294.1"/>
    </source>
</evidence>
<reference evidence="8" key="1">
    <citation type="submission" date="2020-01" db="EMBL/GenBank/DDBJ databases">
        <title>Genome Sequencing of Three Apophysomyces-Like Fungal Strains Confirms a Novel Fungal Genus in the Mucoromycota with divergent Burkholderia-like Endosymbiotic Bacteria.</title>
        <authorList>
            <person name="Stajich J.E."/>
            <person name="Macias A.M."/>
            <person name="Carter-House D."/>
            <person name="Lovett B."/>
            <person name="Kasson L.R."/>
            <person name="Berry K."/>
            <person name="Grigoriev I."/>
            <person name="Chang Y."/>
            <person name="Spatafora J."/>
            <person name="Kasson M.T."/>
        </authorList>
    </citation>
    <scope>NUCLEOTIDE SEQUENCE</scope>
    <source>
        <strain evidence="8">NRRL A-21654</strain>
    </source>
</reference>
<evidence type="ECO:0000256" key="2">
    <source>
        <dbReference type="ARBA" id="ARBA00009743"/>
    </source>
</evidence>
<evidence type="ECO:0000256" key="6">
    <source>
        <dbReference type="ARBA" id="ARBA00023295"/>
    </source>
</evidence>
<protein>
    <recommendedName>
        <fullName evidence="3">alpha-galactosidase</fullName>
        <ecNumber evidence="3">3.2.1.22</ecNumber>
    </recommendedName>
</protein>
<evidence type="ECO:0000256" key="1">
    <source>
        <dbReference type="ARBA" id="ARBA00001255"/>
    </source>
</evidence>
<dbReference type="InterPro" id="IPR041233">
    <property type="entry name" value="Melibiase_C"/>
</dbReference>
<dbReference type="PANTHER" id="PTHR11452">
    <property type="entry name" value="ALPHA-GALACTOSIDASE/ALPHA-N-ACETYLGALACTOSAMINIDASE"/>
    <property type="match status" value="1"/>
</dbReference>
<keyword evidence="6" id="KW-0326">Glycosidase</keyword>
<dbReference type="SUPFAM" id="SSF51445">
    <property type="entry name" value="(Trans)glycosidases"/>
    <property type="match status" value="1"/>
</dbReference>
<keyword evidence="4" id="KW-0732">Signal</keyword>
<evidence type="ECO:0000259" key="7">
    <source>
        <dbReference type="Pfam" id="PF17801"/>
    </source>
</evidence>
<dbReference type="GO" id="GO:0005975">
    <property type="term" value="P:carbohydrate metabolic process"/>
    <property type="evidence" value="ECO:0007669"/>
    <property type="project" value="InterPro"/>
</dbReference>
<dbReference type="GO" id="GO:0004557">
    <property type="term" value="F:alpha-galactosidase activity"/>
    <property type="evidence" value="ECO:0007669"/>
    <property type="project" value="UniProtKB-EC"/>
</dbReference>
<dbReference type="InterPro" id="IPR013780">
    <property type="entry name" value="Glyco_hydro_b"/>
</dbReference>
<gene>
    <name evidence="8" type="ORF">EC973_007810</name>
</gene>
<dbReference type="Gene3D" id="2.60.40.1180">
    <property type="entry name" value="Golgi alpha-mannosidase II"/>
    <property type="match status" value="1"/>
</dbReference>
<evidence type="ECO:0000313" key="9">
    <source>
        <dbReference type="Proteomes" id="UP000605846"/>
    </source>
</evidence>
<dbReference type="EMBL" id="JABAYA010000060">
    <property type="protein sequence ID" value="KAF7727294.1"/>
    <property type="molecule type" value="Genomic_DNA"/>
</dbReference>
<dbReference type="CDD" id="cd14792">
    <property type="entry name" value="GH27"/>
    <property type="match status" value="1"/>
</dbReference>
<dbReference type="SUPFAM" id="SSF51011">
    <property type="entry name" value="Glycosyl hydrolase domain"/>
    <property type="match status" value="1"/>
</dbReference>
<dbReference type="AlphaFoldDB" id="A0A8H7BUB7"/>
<dbReference type="EC" id="3.2.1.22" evidence="3"/>
<dbReference type="InterPro" id="IPR002241">
    <property type="entry name" value="Glyco_hydro_27"/>
</dbReference>
<sequence length="451" mass="51411">MQHSRMPPLDVETNGRPWANKPLLGFSTWSTQLLHDIPGYGGTNIKPWFNERNIREISDVMKTRLPQYKYINLDSGWCTTYDDYGRWIYREDLFPSGLKSLADYLAKNGHFLGLYILPGIRQDAANANMPIKGTTRTLGEFVSKKKEGCGFKGLTYLPDEHNEWIQTYYDSIGDLFAEWGIRYVKVDGCGPGGGSPLFPNQSPDNRASLRMMYSSFQKHNIWMELSWYLDYKYAEEWAHISNGARIYVDIESYSGSTMTSSYRVFERISQSALWVDTHVIGKQYGFYVDLDSVLVGMTVDGKCIDGLDNDDIRQTYISFWALVSSVFCIGSDPRCLPDKYLRMLNHPDILSIHQSGIMARPVGDGNAWNNRKQVWYKTLPDGRICCGLFNTHVYSFMLGMGQEVTVKLASIGLSAAEIIDVWTAETIGTYNDSYTIYLRPGQCQMLYLVPK</sequence>
<comment type="catalytic activity">
    <reaction evidence="1">
        <text>Hydrolysis of terminal, non-reducing alpha-D-galactose residues in alpha-D-galactosides, including galactose oligosaccharides, galactomannans and galactolipids.</text>
        <dbReference type="EC" id="3.2.1.22"/>
    </reaction>
</comment>
<feature type="domain" description="Alpha galactosidase C-terminal" evidence="7">
    <location>
        <begin position="372"/>
        <end position="447"/>
    </location>
</feature>
<dbReference type="Pfam" id="PF17801">
    <property type="entry name" value="Melibiase_C"/>
    <property type="match status" value="1"/>
</dbReference>
<name>A0A8H7BUB7_9FUNG</name>
<proteinExistence type="inferred from homology"/>
<accession>A0A8H7BUB7</accession>
<organism evidence="8 9">
    <name type="scientific">Apophysomyces ossiformis</name>
    <dbReference type="NCBI Taxonomy" id="679940"/>
    <lineage>
        <taxon>Eukaryota</taxon>
        <taxon>Fungi</taxon>
        <taxon>Fungi incertae sedis</taxon>
        <taxon>Mucoromycota</taxon>
        <taxon>Mucoromycotina</taxon>
        <taxon>Mucoromycetes</taxon>
        <taxon>Mucorales</taxon>
        <taxon>Mucorineae</taxon>
        <taxon>Mucoraceae</taxon>
        <taxon>Apophysomyces</taxon>
    </lineage>
</organism>
<dbReference type="InterPro" id="IPR013785">
    <property type="entry name" value="Aldolase_TIM"/>
</dbReference>
<dbReference type="Gene3D" id="3.20.20.70">
    <property type="entry name" value="Aldolase class I"/>
    <property type="match status" value="1"/>
</dbReference>